<dbReference type="AlphaFoldDB" id="A0A2R6XAT6"/>
<evidence type="ECO:0000313" key="1">
    <source>
        <dbReference type="EMBL" id="PTQ43230.1"/>
    </source>
</evidence>
<organism evidence="1 2">
    <name type="scientific">Marchantia polymorpha</name>
    <name type="common">Common liverwort</name>
    <name type="synonym">Marchantia aquatica</name>
    <dbReference type="NCBI Taxonomy" id="3197"/>
    <lineage>
        <taxon>Eukaryota</taxon>
        <taxon>Viridiplantae</taxon>
        <taxon>Streptophyta</taxon>
        <taxon>Embryophyta</taxon>
        <taxon>Marchantiophyta</taxon>
        <taxon>Marchantiopsida</taxon>
        <taxon>Marchantiidae</taxon>
        <taxon>Marchantiales</taxon>
        <taxon>Marchantiaceae</taxon>
        <taxon>Marchantia</taxon>
    </lineage>
</organism>
<evidence type="ECO:0000313" key="2">
    <source>
        <dbReference type="Proteomes" id="UP000244005"/>
    </source>
</evidence>
<reference evidence="2" key="1">
    <citation type="journal article" date="2017" name="Cell">
        <title>Insights into land plant evolution garnered from the Marchantia polymorpha genome.</title>
        <authorList>
            <person name="Bowman J.L."/>
            <person name="Kohchi T."/>
            <person name="Yamato K.T."/>
            <person name="Jenkins J."/>
            <person name="Shu S."/>
            <person name="Ishizaki K."/>
            <person name="Yamaoka S."/>
            <person name="Nishihama R."/>
            <person name="Nakamura Y."/>
            <person name="Berger F."/>
            <person name="Adam C."/>
            <person name="Aki S.S."/>
            <person name="Althoff F."/>
            <person name="Araki T."/>
            <person name="Arteaga-Vazquez M.A."/>
            <person name="Balasubrmanian S."/>
            <person name="Barry K."/>
            <person name="Bauer D."/>
            <person name="Boehm C.R."/>
            <person name="Briginshaw L."/>
            <person name="Caballero-Perez J."/>
            <person name="Catarino B."/>
            <person name="Chen F."/>
            <person name="Chiyoda S."/>
            <person name="Chovatia M."/>
            <person name="Davies K.M."/>
            <person name="Delmans M."/>
            <person name="Demura T."/>
            <person name="Dierschke T."/>
            <person name="Dolan L."/>
            <person name="Dorantes-Acosta A.E."/>
            <person name="Eklund D.M."/>
            <person name="Florent S.N."/>
            <person name="Flores-Sandoval E."/>
            <person name="Fujiyama A."/>
            <person name="Fukuzawa H."/>
            <person name="Galik B."/>
            <person name="Grimanelli D."/>
            <person name="Grimwood J."/>
            <person name="Grossniklaus U."/>
            <person name="Hamada T."/>
            <person name="Haseloff J."/>
            <person name="Hetherington A.J."/>
            <person name="Higo A."/>
            <person name="Hirakawa Y."/>
            <person name="Hundley H.N."/>
            <person name="Ikeda Y."/>
            <person name="Inoue K."/>
            <person name="Inoue S.I."/>
            <person name="Ishida S."/>
            <person name="Jia Q."/>
            <person name="Kakita M."/>
            <person name="Kanazawa T."/>
            <person name="Kawai Y."/>
            <person name="Kawashima T."/>
            <person name="Kennedy M."/>
            <person name="Kinose K."/>
            <person name="Kinoshita T."/>
            <person name="Kohara Y."/>
            <person name="Koide E."/>
            <person name="Komatsu K."/>
            <person name="Kopischke S."/>
            <person name="Kubo M."/>
            <person name="Kyozuka J."/>
            <person name="Lagercrantz U."/>
            <person name="Lin S.S."/>
            <person name="Lindquist E."/>
            <person name="Lipzen A.M."/>
            <person name="Lu C.W."/>
            <person name="De Luna E."/>
            <person name="Martienssen R.A."/>
            <person name="Minamino N."/>
            <person name="Mizutani M."/>
            <person name="Mizutani M."/>
            <person name="Mochizuki N."/>
            <person name="Monte I."/>
            <person name="Mosher R."/>
            <person name="Nagasaki H."/>
            <person name="Nakagami H."/>
            <person name="Naramoto S."/>
            <person name="Nishitani K."/>
            <person name="Ohtani M."/>
            <person name="Okamoto T."/>
            <person name="Okumura M."/>
            <person name="Phillips J."/>
            <person name="Pollak B."/>
            <person name="Reinders A."/>
            <person name="Rovekamp M."/>
            <person name="Sano R."/>
            <person name="Sawa S."/>
            <person name="Schmid M.W."/>
            <person name="Shirakawa M."/>
            <person name="Solano R."/>
            <person name="Spunde A."/>
            <person name="Suetsugu N."/>
            <person name="Sugano S."/>
            <person name="Sugiyama A."/>
            <person name="Sun R."/>
            <person name="Suzuki Y."/>
            <person name="Takenaka M."/>
            <person name="Takezawa D."/>
            <person name="Tomogane H."/>
            <person name="Tsuzuki M."/>
            <person name="Ueda T."/>
            <person name="Umeda M."/>
            <person name="Ward J.M."/>
            <person name="Watanabe Y."/>
            <person name="Yazaki K."/>
            <person name="Yokoyama R."/>
            <person name="Yoshitake Y."/>
            <person name="Yotsui I."/>
            <person name="Zachgo S."/>
            <person name="Schmutz J."/>
        </authorList>
    </citation>
    <scope>NUCLEOTIDE SEQUENCE [LARGE SCALE GENOMIC DNA]</scope>
    <source>
        <strain evidence="2">Tak-1</strain>
    </source>
</reference>
<keyword evidence="2" id="KW-1185">Reference proteome</keyword>
<dbReference type="EMBL" id="KZ772698">
    <property type="protein sequence ID" value="PTQ43230.1"/>
    <property type="molecule type" value="Genomic_DNA"/>
</dbReference>
<protein>
    <submittedName>
        <fullName evidence="1">Uncharacterized protein</fullName>
    </submittedName>
</protein>
<proteinExistence type="predicted"/>
<name>A0A2R6XAT6_MARPO</name>
<dbReference type="Proteomes" id="UP000244005">
    <property type="component" value="Unassembled WGS sequence"/>
</dbReference>
<accession>A0A2R6XAT6</accession>
<sequence>MVLYLDSSHAVLDCVEVAELRHSLRSEVTALSFQLKRTENWPQIAAKLGPRVTPVHGSTMSMLLVDSRDTKP</sequence>
<gene>
    <name evidence="1" type="ORF">MARPO_0026s0103</name>
</gene>